<reference evidence="1 2" key="1">
    <citation type="submission" date="2014-03" db="EMBL/GenBank/DDBJ databases">
        <title>Draft Genome Sequences of Four Burkholderia Strains.</title>
        <authorList>
            <person name="Liu X.Y."/>
            <person name="Li C.X."/>
            <person name="Xu J.H."/>
        </authorList>
    </citation>
    <scope>NUCLEOTIDE SEQUENCE [LARGE SCALE GENOMIC DNA]</scope>
    <source>
        <strain evidence="1 2">DSM 50014</strain>
    </source>
</reference>
<evidence type="ECO:0000313" key="2">
    <source>
        <dbReference type="Proteomes" id="UP000027466"/>
    </source>
</evidence>
<dbReference type="RefSeq" id="WP_051673092.1">
    <property type="nucleotide sequence ID" value="NZ_CADFFX010000084.1"/>
</dbReference>
<keyword evidence="2" id="KW-1185">Reference proteome</keyword>
<sequence>MSDEMKTIKAGPYTLVARFIDNGHRGVLWANGEKIVDICRVTLDEVWRALCDALYERQISSAAARLDEPTAVEIAKVFVRIAHQLTAGHKAMLRAHLNASDRKITATQLAKAAGYANYSAANLQYGLLGAMLFAELPIDLPRRKDGSPVMTCTIALGDDSHAREEQWIWKMRTYVAEGLVASGIL</sequence>
<gene>
    <name evidence="1" type="ORF">BG61_10125</name>
</gene>
<dbReference type="Proteomes" id="UP000027466">
    <property type="component" value="Unassembled WGS sequence"/>
</dbReference>
<comment type="caution">
    <text evidence="1">The sequence shown here is derived from an EMBL/GenBank/DDBJ whole genome shotgun (WGS) entry which is preliminary data.</text>
</comment>
<protein>
    <submittedName>
        <fullName evidence="1">Uncharacterized protein</fullName>
    </submittedName>
</protein>
<accession>A0A069PK34</accession>
<dbReference type="EMBL" id="JFHC01000172">
    <property type="protein sequence ID" value="KDR37651.1"/>
    <property type="molecule type" value="Genomic_DNA"/>
</dbReference>
<organism evidence="1 2">
    <name type="scientific">Caballeronia glathei</name>
    <dbReference type="NCBI Taxonomy" id="60547"/>
    <lineage>
        <taxon>Bacteria</taxon>
        <taxon>Pseudomonadati</taxon>
        <taxon>Pseudomonadota</taxon>
        <taxon>Betaproteobacteria</taxon>
        <taxon>Burkholderiales</taxon>
        <taxon>Burkholderiaceae</taxon>
        <taxon>Caballeronia</taxon>
    </lineage>
</organism>
<dbReference type="AlphaFoldDB" id="A0A069PK34"/>
<evidence type="ECO:0000313" key="1">
    <source>
        <dbReference type="EMBL" id="KDR37651.1"/>
    </source>
</evidence>
<proteinExistence type="predicted"/>
<name>A0A069PK34_9BURK</name>